<sequence length="722" mass="81255">MTKTITFNELKTSANNIFRPHDPTNLNTRCRMSYHIQDYSALDGGQLDYSNGIQLSNYGDGIALGQEYSLLQSILVDGGTHFGVSTVSFDNFEELLWMGNQGGHMTSYATAELQKYTSFQVHVSNEVRAIVPIEHGILSLTSNSLRMSARRGLPMFNHCSEQVQNMQCMVLTPTGTLLMGGHHKNLIELDLHSIQEINVVQVNGDNCAILRKHPRFICSGDINGKVTLHDPSTLSVEHMIDCHSGMLSDFDVHGNQLVTCGFSSRRGDLSVERFLKVYDLRVMKSMSPIPMVFPPLLLRFVPAYSSRLCVVSQTGQFQMVDTNNSDQYALYFHQVETANADILTFDTSTSCQAFAFGDAAGYMHLYGASNEVQFNQFSRATEFADSVEPLQPIDINDEITPLSIVPLPHCDDKLLSDLPPEFCKVEHRPTPPIDSLILNTMKMVGPIGYAPNPGNRLRNQVPYLLNDSKQLDSPISRDDDSDLVPYRYLKQEIKYTKMGLDEIDFNRFNRTSFSGLEANLPNSYCNNMIQILYFIEPLRSALLSHLCLREFCLSCELGFLFHMLDTAEGLPCQAANFLRAFRTIPEASAHGLIINDLNESKKKENLPTLVQSWTRFMLQQLNSETADVNDEIGLENTSIMTQLFGAKLFNCNSCRCRSETCQETTTLLTQLLYPDGRAFAQLSSPHFCPLCRSVWLLRPESSIWPPRRVIRFDCACFSCHFG</sequence>
<dbReference type="PROSITE" id="PS50235">
    <property type="entry name" value="USP_3"/>
    <property type="match status" value="1"/>
</dbReference>
<dbReference type="GO" id="GO:0000932">
    <property type="term" value="C:P-body"/>
    <property type="evidence" value="ECO:0007669"/>
    <property type="project" value="TreeGrafter"/>
</dbReference>
<dbReference type="AlphaFoldDB" id="A0A8X6MCI8"/>
<dbReference type="InterPro" id="IPR036322">
    <property type="entry name" value="WD40_repeat_dom_sf"/>
</dbReference>
<dbReference type="SUPFAM" id="SSF50978">
    <property type="entry name" value="WD40 repeat-like"/>
    <property type="match status" value="1"/>
</dbReference>
<dbReference type="FunFam" id="2.130.10.10:FF:000421">
    <property type="entry name" value="PAN2-PAN3 deadenylation complex catalytic subunit PAN2"/>
    <property type="match status" value="1"/>
</dbReference>
<gene>
    <name evidence="2" type="primary">PAN2</name>
    <name evidence="2" type="ORF">NPIL_135281</name>
</gene>
<dbReference type="PANTHER" id="PTHR15728:SF0">
    <property type="entry name" value="PAN2-PAN3 DEADENYLATION COMPLEX CATALYTIC SUBUNIT PAN2"/>
    <property type="match status" value="1"/>
</dbReference>
<name>A0A8X6MCI8_NEPPI</name>
<dbReference type="SUPFAM" id="SSF54001">
    <property type="entry name" value="Cysteine proteinases"/>
    <property type="match status" value="1"/>
</dbReference>
<dbReference type="GO" id="GO:0031251">
    <property type="term" value="C:PAN complex"/>
    <property type="evidence" value="ECO:0007669"/>
    <property type="project" value="TreeGrafter"/>
</dbReference>
<keyword evidence="3" id="KW-1185">Reference proteome</keyword>
<dbReference type="Pfam" id="PF20770">
    <property type="entry name" value="PAN2_N"/>
    <property type="match status" value="1"/>
</dbReference>
<dbReference type="Pfam" id="PF13423">
    <property type="entry name" value="UCH_1"/>
    <property type="match status" value="1"/>
</dbReference>
<dbReference type="InterPro" id="IPR028889">
    <property type="entry name" value="USP"/>
</dbReference>
<dbReference type="Gene3D" id="3.90.70.10">
    <property type="entry name" value="Cysteine proteinases"/>
    <property type="match status" value="1"/>
</dbReference>
<reference evidence="2" key="1">
    <citation type="submission" date="2020-08" db="EMBL/GenBank/DDBJ databases">
        <title>Multicomponent nature underlies the extraordinary mechanical properties of spider dragline silk.</title>
        <authorList>
            <person name="Kono N."/>
            <person name="Nakamura H."/>
            <person name="Mori M."/>
            <person name="Yoshida Y."/>
            <person name="Ohtoshi R."/>
            <person name="Malay A.D."/>
            <person name="Moran D.A.P."/>
            <person name="Tomita M."/>
            <person name="Numata K."/>
            <person name="Arakawa K."/>
        </authorList>
    </citation>
    <scope>NUCLEOTIDE SEQUENCE</scope>
</reference>
<dbReference type="EMBL" id="BMAW01043738">
    <property type="protein sequence ID" value="GFS40884.1"/>
    <property type="molecule type" value="Genomic_DNA"/>
</dbReference>
<dbReference type="InterPro" id="IPR038765">
    <property type="entry name" value="Papain-like_cys_pep_sf"/>
</dbReference>
<accession>A0A8X6MCI8</accession>
<feature type="domain" description="USP" evidence="1">
    <location>
        <begin position="514"/>
        <end position="722"/>
    </location>
</feature>
<evidence type="ECO:0000313" key="3">
    <source>
        <dbReference type="Proteomes" id="UP000887013"/>
    </source>
</evidence>
<dbReference type="Gene3D" id="2.130.10.10">
    <property type="entry name" value="YVTN repeat-like/Quinoprotein amine dehydrogenase"/>
    <property type="match status" value="1"/>
</dbReference>
<evidence type="ECO:0000313" key="2">
    <source>
        <dbReference type="EMBL" id="GFS40884.1"/>
    </source>
</evidence>
<dbReference type="PANTHER" id="PTHR15728">
    <property type="entry name" value="DEADENYLATION COMPLEX CATALYTIC SUBUNIT PAN2"/>
    <property type="match status" value="1"/>
</dbReference>
<dbReference type="InterPro" id="IPR048841">
    <property type="entry name" value="PAN2_N"/>
</dbReference>
<dbReference type="InterPro" id="IPR050785">
    <property type="entry name" value="PAN2-PAN3_catalytic_subunit"/>
</dbReference>
<protein>
    <submittedName>
        <fullName evidence="2">PAN2-PAN3 deadenylation complex catalytic subunit PAN2</fullName>
    </submittedName>
</protein>
<dbReference type="InterPro" id="IPR015943">
    <property type="entry name" value="WD40/YVTN_repeat-like_dom_sf"/>
</dbReference>
<dbReference type="GO" id="GO:0004535">
    <property type="term" value="F:poly(A)-specific ribonuclease activity"/>
    <property type="evidence" value="ECO:0007669"/>
    <property type="project" value="TreeGrafter"/>
</dbReference>
<dbReference type="GO" id="GO:0000289">
    <property type="term" value="P:nuclear-transcribed mRNA poly(A) tail shortening"/>
    <property type="evidence" value="ECO:0007669"/>
    <property type="project" value="TreeGrafter"/>
</dbReference>
<comment type="caution">
    <text evidence="2">The sequence shown here is derived from an EMBL/GenBank/DDBJ whole genome shotgun (WGS) entry which is preliminary data.</text>
</comment>
<dbReference type="InterPro" id="IPR028881">
    <property type="entry name" value="PAN2_UCH_dom"/>
</dbReference>
<organism evidence="2 3">
    <name type="scientific">Nephila pilipes</name>
    <name type="common">Giant wood spider</name>
    <name type="synonym">Nephila maculata</name>
    <dbReference type="NCBI Taxonomy" id="299642"/>
    <lineage>
        <taxon>Eukaryota</taxon>
        <taxon>Metazoa</taxon>
        <taxon>Ecdysozoa</taxon>
        <taxon>Arthropoda</taxon>
        <taxon>Chelicerata</taxon>
        <taxon>Arachnida</taxon>
        <taxon>Araneae</taxon>
        <taxon>Araneomorphae</taxon>
        <taxon>Entelegynae</taxon>
        <taxon>Araneoidea</taxon>
        <taxon>Nephilidae</taxon>
        <taxon>Nephila</taxon>
    </lineage>
</organism>
<dbReference type="Proteomes" id="UP000887013">
    <property type="component" value="Unassembled WGS sequence"/>
</dbReference>
<evidence type="ECO:0000259" key="1">
    <source>
        <dbReference type="PROSITE" id="PS50235"/>
    </source>
</evidence>
<proteinExistence type="predicted"/>
<dbReference type="OrthoDB" id="8191639at2759"/>